<dbReference type="SUPFAM" id="SSF53756">
    <property type="entry name" value="UDP-Glycosyltransferase/glycogen phosphorylase"/>
    <property type="match status" value="1"/>
</dbReference>
<protein>
    <submittedName>
        <fullName evidence="2">UDP-N-acetylglucosamine 2-epimerase (Hydrolyzing)</fullName>
    </submittedName>
</protein>
<dbReference type="GO" id="GO:0006047">
    <property type="term" value="P:UDP-N-acetylglucosamine metabolic process"/>
    <property type="evidence" value="ECO:0007669"/>
    <property type="project" value="InterPro"/>
</dbReference>
<dbReference type="InterPro" id="IPR003331">
    <property type="entry name" value="UDP_GlcNAc_Epimerase_2_dom"/>
</dbReference>
<feature type="domain" description="UDP-N-acetylglucosamine 2-epimerase" evidence="1">
    <location>
        <begin position="28"/>
        <end position="369"/>
    </location>
</feature>
<dbReference type="GO" id="GO:0004553">
    <property type="term" value="F:hydrolase activity, hydrolyzing O-glycosyl compounds"/>
    <property type="evidence" value="ECO:0007669"/>
    <property type="project" value="InterPro"/>
</dbReference>
<dbReference type="PANTHER" id="PTHR43174">
    <property type="entry name" value="UDP-N-ACETYLGLUCOSAMINE 2-EPIMERASE"/>
    <property type="match status" value="1"/>
</dbReference>
<organism evidence="2 3">
    <name type="scientific">Candidatus Kaiserbacteria bacterium CG10_big_fil_rev_8_21_14_0_10_59_10</name>
    <dbReference type="NCBI Taxonomy" id="1974612"/>
    <lineage>
        <taxon>Bacteria</taxon>
        <taxon>Candidatus Kaiseribacteriota</taxon>
    </lineage>
</organism>
<dbReference type="NCBIfam" id="TIGR03568">
    <property type="entry name" value="NeuC_NnaA"/>
    <property type="match status" value="1"/>
</dbReference>
<gene>
    <name evidence="2" type="primary">neuC</name>
    <name evidence="2" type="ORF">COU20_02270</name>
</gene>
<reference evidence="3" key="1">
    <citation type="submission" date="2017-09" db="EMBL/GenBank/DDBJ databases">
        <title>Depth-based differentiation of microbial function through sediment-hosted aquifers and enrichment of novel symbionts in the deep terrestrial subsurface.</title>
        <authorList>
            <person name="Probst A.J."/>
            <person name="Ladd B."/>
            <person name="Jarett J.K."/>
            <person name="Geller-Mcgrath D.E."/>
            <person name="Sieber C.M.K."/>
            <person name="Emerson J.B."/>
            <person name="Anantharaman K."/>
            <person name="Thomas B.C."/>
            <person name="Malmstrom R."/>
            <person name="Stieglmeier M."/>
            <person name="Klingl A."/>
            <person name="Woyke T."/>
            <person name="Ryan C.M."/>
            <person name="Banfield J.F."/>
        </authorList>
    </citation>
    <scope>NUCLEOTIDE SEQUENCE [LARGE SCALE GENOMIC DNA]</scope>
</reference>
<dbReference type="PANTHER" id="PTHR43174:SF3">
    <property type="entry name" value="UDP-N-ACETYLGLUCOSAMINE 2-EPIMERASE"/>
    <property type="match status" value="1"/>
</dbReference>
<dbReference type="InterPro" id="IPR029767">
    <property type="entry name" value="WecB-like"/>
</dbReference>
<accession>A0A2H0U7Q8</accession>
<name>A0A2H0U7Q8_9BACT</name>
<evidence type="ECO:0000313" key="3">
    <source>
        <dbReference type="Proteomes" id="UP000231379"/>
    </source>
</evidence>
<dbReference type="Pfam" id="PF02350">
    <property type="entry name" value="Epimerase_2"/>
    <property type="match status" value="1"/>
</dbReference>
<evidence type="ECO:0000313" key="2">
    <source>
        <dbReference type="EMBL" id="PIR82439.1"/>
    </source>
</evidence>
<sequence length="384" mass="42898">MAKVKKRVIAVLTGKRGGSGAMITLVQSLRRDPAVKVVPIATDMHLSSFFGGTVKEVEKWYGKTVRVPTKQKGDSHLERGKALARTVDGLLEVFARTKPDILVTLGDRGEVLAACMAALELNIPVAHILGGDVSGNRDGVRIHAVTKLAHLHFPANRDAYERILNLGEEEWRVFDYGSTYIDLVVRGDYTPERIVRKKYGIKPDEPYCICIQHPTTLDEEHSYREARAVYMALKKKGWRTLIVWPCNDQGYSLVLKALKEFENVPQFSVHKNIQAEDFWGLMAGASVMVGNSSSGLMETPYFNLPSITVGHRQDGRVRDTNIIAVEEPTTAKVFSAINLATSPTFKKRCRNHYLFGRGRAGERIAHVLRTVQLGGTLLRKRITY</sequence>
<comment type="caution">
    <text evidence="2">The sequence shown here is derived from an EMBL/GenBank/DDBJ whole genome shotgun (WGS) entry which is preliminary data.</text>
</comment>
<proteinExistence type="predicted"/>
<evidence type="ECO:0000259" key="1">
    <source>
        <dbReference type="Pfam" id="PF02350"/>
    </source>
</evidence>
<dbReference type="Gene3D" id="3.40.50.2000">
    <property type="entry name" value="Glycogen Phosphorylase B"/>
    <property type="match status" value="2"/>
</dbReference>
<dbReference type="EMBL" id="PFBM01000014">
    <property type="protein sequence ID" value="PIR82439.1"/>
    <property type="molecule type" value="Genomic_DNA"/>
</dbReference>
<dbReference type="AlphaFoldDB" id="A0A2H0U7Q8"/>
<dbReference type="InterPro" id="IPR020004">
    <property type="entry name" value="UDP-GlcNAc_Epase"/>
</dbReference>
<dbReference type="Proteomes" id="UP000231379">
    <property type="component" value="Unassembled WGS sequence"/>
</dbReference>